<dbReference type="InterPro" id="IPR038740">
    <property type="entry name" value="BioF2-like_GNAT_dom"/>
</dbReference>
<reference evidence="2 3" key="1">
    <citation type="journal article" date="2012" name="J. Bacteriol.">
        <title>Genome Sequence of Fibrella aestuarina BUZ 2T, a Filamentous Marine Bacterium.</title>
        <authorList>
            <person name="Filippini M."/>
            <person name="Qi W."/>
            <person name="Blom J."/>
            <person name="Goesmann A."/>
            <person name="Smits T.H."/>
            <person name="Bagheri H.C."/>
        </authorList>
    </citation>
    <scope>NUCLEOTIDE SEQUENCE [LARGE SCALE GENOMIC DNA]</scope>
    <source>
        <strain evidence="3">BUZ 2T</strain>
    </source>
</reference>
<dbReference type="KEGG" id="fae:FAES_0002"/>
<accession>I0K1L3</accession>
<dbReference type="EMBL" id="HE796683">
    <property type="protein sequence ID" value="CCG98016.1"/>
    <property type="molecule type" value="Genomic_DNA"/>
</dbReference>
<dbReference type="Pfam" id="PF13480">
    <property type="entry name" value="Acetyltransf_6"/>
    <property type="match status" value="1"/>
</dbReference>
<feature type="domain" description="BioF2-like acetyltransferase" evidence="1">
    <location>
        <begin position="151"/>
        <end position="270"/>
    </location>
</feature>
<name>I0K1L3_9BACT</name>
<dbReference type="OrthoDB" id="116151at2"/>
<dbReference type="InterPro" id="IPR016181">
    <property type="entry name" value="Acyl_CoA_acyltransferase"/>
</dbReference>
<evidence type="ECO:0000313" key="2">
    <source>
        <dbReference type="EMBL" id="CCG98016.1"/>
    </source>
</evidence>
<dbReference type="PATRIC" id="fig|1166018.3.peg.2"/>
<keyword evidence="3" id="KW-1185">Reference proteome</keyword>
<sequence length="329" mass="37572">MALVFLNRDQINVPEWDRCVAAAHNALLYGHSWYLDAVTNVPEGPRWCWEGLVAVDTDGHYTAVLPVPLRRRWGQWVVYQPLFCQFVAIFSAQPVDPVPFLEALLKRYRYASRLCLALTTLLPNVPGYVQQRLLQTHVLALDGAVPNYTADRRMNLRRAHRRVAQTPGWRVTESTDVQPLLTLFRENHAAAIGVGKWAYPLFTRLFVALQARGLGTLHYAYADNVPVAGAFFAEQHGRMIYLFNAADAEGRRLNARTILIDQSIQRAISRLSPTGLFDFESPDQPGVVQFYESFGATPAPYLQLSWNRLTAVERWTRLLRQTIFKPYRF</sequence>
<dbReference type="SUPFAM" id="SSF55729">
    <property type="entry name" value="Acyl-CoA N-acyltransferases (Nat)"/>
    <property type="match status" value="1"/>
</dbReference>
<gene>
    <name evidence="2" type="ORF">FAES_0002</name>
</gene>
<dbReference type="Proteomes" id="UP000011058">
    <property type="component" value="Chromosome"/>
</dbReference>
<dbReference type="HOGENOM" id="CLU_072320_0_0_10"/>
<evidence type="ECO:0000259" key="1">
    <source>
        <dbReference type="Pfam" id="PF13480"/>
    </source>
</evidence>
<dbReference type="RefSeq" id="WP_015329116.1">
    <property type="nucleotide sequence ID" value="NC_020054.1"/>
</dbReference>
<evidence type="ECO:0000313" key="3">
    <source>
        <dbReference type="Proteomes" id="UP000011058"/>
    </source>
</evidence>
<dbReference type="eggNOG" id="COG5653">
    <property type="taxonomic scope" value="Bacteria"/>
</dbReference>
<protein>
    <recommendedName>
        <fullName evidence="1">BioF2-like acetyltransferase domain-containing protein</fullName>
    </recommendedName>
</protein>
<dbReference type="STRING" id="1166018.FAES_0002"/>
<organism evidence="2 3">
    <name type="scientific">Fibrella aestuarina BUZ 2</name>
    <dbReference type="NCBI Taxonomy" id="1166018"/>
    <lineage>
        <taxon>Bacteria</taxon>
        <taxon>Pseudomonadati</taxon>
        <taxon>Bacteroidota</taxon>
        <taxon>Cytophagia</taxon>
        <taxon>Cytophagales</taxon>
        <taxon>Spirosomataceae</taxon>
        <taxon>Fibrella</taxon>
    </lineage>
</organism>
<dbReference type="AlphaFoldDB" id="I0K1L3"/>
<dbReference type="Gene3D" id="3.40.630.30">
    <property type="match status" value="1"/>
</dbReference>
<proteinExistence type="predicted"/>